<gene>
    <name evidence="1" type="ordered locus">Acid345_2862</name>
</gene>
<reference evidence="1 2" key="1">
    <citation type="journal article" date="2009" name="Appl. Environ. Microbiol.">
        <title>Three genomes from the phylum Acidobacteria provide insight into the lifestyles of these microorganisms in soils.</title>
        <authorList>
            <person name="Ward N.L."/>
            <person name="Challacombe J.F."/>
            <person name="Janssen P.H."/>
            <person name="Henrissat B."/>
            <person name="Coutinho P.M."/>
            <person name="Wu M."/>
            <person name="Xie G."/>
            <person name="Haft D.H."/>
            <person name="Sait M."/>
            <person name="Badger J."/>
            <person name="Barabote R.D."/>
            <person name="Bradley B."/>
            <person name="Brettin T.S."/>
            <person name="Brinkac L.M."/>
            <person name="Bruce D."/>
            <person name="Creasy T."/>
            <person name="Daugherty S.C."/>
            <person name="Davidsen T.M."/>
            <person name="DeBoy R.T."/>
            <person name="Detter J.C."/>
            <person name="Dodson R.J."/>
            <person name="Durkin A.S."/>
            <person name="Ganapathy A."/>
            <person name="Gwinn-Giglio M."/>
            <person name="Han C.S."/>
            <person name="Khouri H."/>
            <person name="Kiss H."/>
            <person name="Kothari S.P."/>
            <person name="Madupu R."/>
            <person name="Nelson K.E."/>
            <person name="Nelson W.C."/>
            <person name="Paulsen I."/>
            <person name="Penn K."/>
            <person name="Ren Q."/>
            <person name="Rosovitz M.J."/>
            <person name="Selengut J.D."/>
            <person name="Shrivastava S."/>
            <person name="Sullivan S.A."/>
            <person name="Tapia R."/>
            <person name="Thompson L.S."/>
            <person name="Watkins K.L."/>
            <person name="Yang Q."/>
            <person name="Yu C."/>
            <person name="Zafar N."/>
            <person name="Zhou L."/>
            <person name="Kuske C.R."/>
        </authorList>
    </citation>
    <scope>NUCLEOTIDE SEQUENCE [LARGE SCALE GENOMIC DNA]</scope>
    <source>
        <strain evidence="1 2">Ellin345</strain>
    </source>
</reference>
<dbReference type="InterPro" id="IPR036520">
    <property type="entry name" value="UPF0759_sf"/>
</dbReference>
<proteinExistence type="predicted"/>
<dbReference type="SUPFAM" id="SSF117396">
    <property type="entry name" value="TM1631-like"/>
    <property type="match status" value="1"/>
</dbReference>
<sequence length="251" mass="29094">MSPKKEWTFDAPPQPNGYYVGTSGWTYDIWQPTFFPESLPKAKFLPYYASRLTACEVNFTFRNRLSEKTALKWIAETPESFLFVCKAHQFITHIRRLKQCEEPVRNLATGMEPLFNAGRFGAVLFQLPPNLKADVAMLREFLASLPKWMKSAFEFRHETWLTDEIYKALADHNAALCIAETEDLATPEVLTTSFAYYRFRMPEYSPDAIKKLAERVKASRAKVETVFAFFKHDERPQSPLDAMDLLQRVLK</sequence>
<dbReference type="AlphaFoldDB" id="Q1IMN7"/>
<dbReference type="InterPro" id="IPR002763">
    <property type="entry name" value="DUF72"/>
</dbReference>
<evidence type="ECO:0000313" key="1">
    <source>
        <dbReference type="EMBL" id="ABF41863.1"/>
    </source>
</evidence>
<evidence type="ECO:0000313" key="2">
    <source>
        <dbReference type="Proteomes" id="UP000002432"/>
    </source>
</evidence>
<dbReference type="EnsemblBacteria" id="ABF41863">
    <property type="protein sequence ID" value="ABF41863"/>
    <property type="gene ID" value="Acid345_2862"/>
</dbReference>
<dbReference type="STRING" id="204669.Acid345_2862"/>
<accession>Q1IMN7</accession>
<organism evidence="1 2">
    <name type="scientific">Koribacter versatilis (strain Ellin345)</name>
    <dbReference type="NCBI Taxonomy" id="204669"/>
    <lineage>
        <taxon>Bacteria</taxon>
        <taxon>Pseudomonadati</taxon>
        <taxon>Acidobacteriota</taxon>
        <taxon>Terriglobia</taxon>
        <taxon>Terriglobales</taxon>
        <taxon>Candidatus Korobacteraceae</taxon>
        <taxon>Candidatus Korobacter</taxon>
    </lineage>
</organism>
<dbReference type="KEGG" id="aba:Acid345_2862"/>
<dbReference type="PANTHER" id="PTHR30348:SF4">
    <property type="entry name" value="DUF72 DOMAIN-CONTAINING PROTEIN"/>
    <property type="match status" value="1"/>
</dbReference>
<protein>
    <recommendedName>
        <fullName evidence="3">DUF72 domain-containing protein</fullName>
    </recommendedName>
</protein>
<evidence type="ECO:0008006" key="3">
    <source>
        <dbReference type="Google" id="ProtNLM"/>
    </source>
</evidence>
<dbReference type="Gene3D" id="3.20.20.410">
    <property type="entry name" value="Protein of unknown function UPF0759"/>
    <property type="match status" value="1"/>
</dbReference>
<dbReference type="RefSeq" id="WP_011523664.1">
    <property type="nucleotide sequence ID" value="NC_008009.1"/>
</dbReference>
<dbReference type="Proteomes" id="UP000002432">
    <property type="component" value="Chromosome"/>
</dbReference>
<dbReference type="Pfam" id="PF01904">
    <property type="entry name" value="DUF72"/>
    <property type="match status" value="1"/>
</dbReference>
<dbReference type="OrthoDB" id="9780310at2"/>
<name>Q1IMN7_KORVE</name>
<dbReference type="PANTHER" id="PTHR30348">
    <property type="entry name" value="UNCHARACTERIZED PROTEIN YECE"/>
    <property type="match status" value="1"/>
</dbReference>
<dbReference type="eggNOG" id="COG1801">
    <property type="taxonomic scope" value="Bacteria"/>
</dbReference>
<dbReference type="EMBL" id="CP000360">
    <property type="protein sequence ID" value="ABF41863.1"/>
    <property type="molecule type" value="Genomic_DNA"/>
</dbReference>
<keyword evidence="2" id="KW-1185">Reference proteome</keyword>
<dbReference type="HOGENOM" id="CLU_046519_3_1_0"/>